<comment type="similarity">
    <text evidence="4">Belongs to the ABC transporter superfamily. Macrolide exporter (TC 3.A.1.122) family.</text>
</comment>
<dbReference type="Gene3D" id="3.40.50.300">
    <property type="entry name" value="P-loop containing nucleotide triphosphate hydrolases"/>
    <property type="match status" value="1"/>
</dbReference>
<dbReference type="GO" id="GO:0016887">
    <property type="term" value="F:ATP hydrolysis activity"/>
    <property type="evidence" value="ECO:0007669"/>
    <property type="project" value="InterPro"/>
</dbReference>
<dbReference type="GO" id="GO:0022857">
    <property type="term" value="F:transmembrane transporter activity"/>
    <property type="evidence" value="ECO:0007669"/>
    <property type="project" value="TreeGrafter"/>
</dbReference>
<dbReference type="InterPro" id="IPR017911">
    <property type="entry name" value="MacB-like_ATP-bd"/>
</dbReference>
<evidence type="ECO:0000259" key="5">
    <source>
        <dbReference type="PROSITE" id="PS50893"/>
    </source>
</evidence>
<evidence type="ECO:0000256" key="4">
    <source>
        <dbReference type="ARBA" id="ARBA00038388"/>
    </source>
</evidence>
<accession>A0A093RVL3</accession>
<evidence type="ECO:0000313" key="9">
    <source>
        <dbReference type="Proteomes" id="UP000032874"/>
    </source>
</evidence>
<dbReference type="PANTHER" id="PTHR24220:SF86">
    <property type="entry name" value="ABC TRANSPORTER ABCH.1"/>
    <property type="match status" value="1"/>
</dbReference>
<evidence type="ECO:0000313" key="8">
    <source>
        <dbReference type="Proteomes" id="UP000032869"/>
    </source>
</evidence>
<dbReference type="PROSITE" id="PS00211">
    <property type="entry name" value="ABC_TRANSPORTER_1"/>
    <property type="match status" value="1"/>
</dbReference>
<dbReference type="InterPro" id="IPR027417">
    <property type="entry name" value="P-loop_NTPase"/>
</dbReference>
<organism evidence="6 9">
    <name type="scientific">Pectobacterium betavasculorum</name>
    <dbReference type="NCBI Taxonomy" id="55207"/>
    <lineage>
        <taxon>Bacteria</taxon>
        <taxon>Pseudomonadati</taxon>
        <taxon>Pseudomonadota</taxon>
        <taxon>Gammaproteobacteria</taxon>
        <taxon>Enterobacterales</taxon>
        <taxon>Pectobacteriaceae</taxon>
        <taxon>Pectobacterium</taxon>
    </lineage>
</organism>
<sequence>MSVEVNVQEKAQATEAVIETRQLYKRFGQVTALEDINIRIARGEFVAIMGASGSGKTTLMNILTCLDTVSEGQVLLDGVDAAALDEEGRRQFRADKIGLVFQQFHLIPFLTALENVMLAQHYHSVVDEAAAQRVLEQVGLVHRVDHLPSQLSGGEQQRVCIARALVNEPPVIFADEPTGNLDEENEQRVLDLLKDLHRQGRTIVMVTHNPELGRFADRIIRLQHGKYFGEEVNHHEMA</sequence>
<dbReference type="PROSITE" id="PS50893">
    <property type="entry name" value="ABC_TRANSPORTER_2"/>
    <property type="match status" value="1"/>
</dbReference>
<keyword evidence="3 6" id="KW-0067">ATP-binding</keyword>
<dbReference type="EMBL" id="JQHL01000012">
    <property type="protein sequence ID" value="KFX16726.1"/>
    <property type="molecule type" value="Genomic_DNA"/>
</dbReference>
<keyword evidence="8" id="KW-1185">Reference proteome</keyword>
<dbReference type="RefSeq" id="WP_039307461.1">
    <property type="nucleotide sequence ID" value="NZ_JAODTE010000008.1"/>
</dbReference>
<dbReference type="InterPro" id="IPR015854">
    <property type="entry name" value="ABC_transpr_LolD-like"/>
</dbReference>
<dbReference type="SMART" id="SM00382">
    <property type="entry name" value="AAA"/>
    <property type="match status" value="1"/>
</dbReference>
<reference evidence="8 9" key="1">
    <citation type="submission" date="2014-08" db="EMBL/GenBank/DDBJ databases">
        <title>Genome sequences of NCPPB Pectobacterium isolates.</title>
        <authorList>
            <person name="Glover R.H."/>
            <person name="Sapp M."/>
            <person name="Elphinstone J."/>
        </authorList>
    </citation>
    <scope>NUCLEOTIDE SEQUENCE [LARGE SCALE GENOMIC DNA]</scope>
    <source>
        <strain evidence="7 8">NCPPB 2793</strain>
        <strain evidence="6 9">NCPPB 2795</strain>
    </source>
</reference>
<dbReference type="CDD" id="cd03255">
    <property type="entry name" value="ABC_MJ0796_LolCDE_FtsE"/>
    <property type="match status" value="1"/>
</dbReference>
<evidence type="ECO:0000256" key="3">
    <source>
        <dbReference type="ARBA" id="ARBA00022840"/>
    </source>
</evidence>
<dbReference type="PANTHER" id="PTHR24220">
    <property type="entry name" value="IMPORT ATP-BINDING PROTEIN"/>
    <property type="match status" value="1"/>
</dbReference>
<dbReference type="Proteomes" id="UP000032869">
    <property type="component" value="Unassembled WGS sequence"/>
</dbReference>
<dbReference type="InterPro" id="IPR003593">
    <property type="entry name" value="AAA+_ATPase"/>
</dbReference>
<evidence type="ECO:0000313" key="7">
    <source>
        <dbReference type="EMBL" id="KFX16726.1"/>
    </source>
</evidence>
<dbReference type="EMBL" id="JQHM01000001">
    <property type="protein sequence ID" value="KFX06865.1"/>
    <property type="molecule type" value="Genomic_DNA"/>
</dbReference>
<dbReference type="InterPro" id="IPR017871">
    <property type="entry name" value="ABC_transporter-like_CS"/>
</dbReference>
<dbReference type="SUPFAM" id="SSF52540">
    <property type="entry name" value="P-loop containing nucleoside triphosphate hydrolases"/>
    <property type="match status" value="1"/>
</dbReference>
<dbReference type="OrthoDB" id="9801477at2"/>
<name>A0A093RVL3_9GAMM</name>
<proteinExistence type="inferred from homology"/>
<gene>
    <name evidence="7" type="ORF">JV35_17545</name>
    <name evidence="6" type="ORF">KP22_01880</name>
</gene>
<dbReference type="AlphaFoldDB" id="A0A093RVL3"/>
<dbReference type="FunFam" id="3.40.50.300:FF:000032">
    <property type="entry name" value="Export ABC transporter ATP-binding protein"/>
    <property type="match status" value="1"/>
</dbReference>
<dbReference type="InterPro" id="IPR003439">
    <property type="entry name" value="ABC_transporter-like_ATP-bd"/>
</dbReference>
<feature type="domain" description="ABC transporter" evidence="5">
    <location>
        <begin position="18"/>
        <end position="238"/>
    </location>
</feature>
<keyword evidence="2" id="KW-0547">Nucleotide-binding</keyword>
<dbReference type="Proteomes" id="UP000032874">
    <property type="component" value="Unassembled WGS sequence"/>
</dbReference>
<dbReference type="GO" id="GO:1902495">
    <property type="term" value="C:transmembrane transporter complex"/>
    <property type="evidence" value="ECO:0007669"/>
    <property type="project" value="UniProtKB-ARBA"/>
</dbReference>
<evidence type="ECO:0000313" key="6">
    <source>
        <dbReference type="EMBL" id="KFX06865.1"/>
    </source>
</evidence>
<keyword evidence="1" id="KW-0813">Transport</keyword>
<dbReference type="STRING" id="55207.KP22_01880"/>
<dbReference type="GO" id="GO:0005886">
    <property type="term" value="C:plasma membrane"/>
    <property type="evidence" value="ECO:0007669"/>
    <property type="project" value="TreeGrafter"/>
</dbReference>
<evidence type="ECO:0000256" key="1">
    <source>
        <dbReference type="ARBA" id="ARBA00022448"/>
    </source>
</evidence>
<protein>
    <submittedName>
        <fullName evidence="6">ABC transporter ATP-binding protein</fullName>
    </submittedName>
</protein>
<dbReference type="GO" id="GO:0005524">
    <property type="term" value="F:ATP binding"/>
    <property type="evidence" value="ECO:0007669"/>
    <property type="project" value="UniProtKB-KW"/>
</dbReference>
<dbReference type="Pfam" id="PF00005">
    <property type="entry name" value="ABC_tran"/>
    <property type="match status" value="1"/>
</dbReference>
<dbReference type="eggNOG" id="COG1136">
    <property type="taxonomic scope" value="Bacteria"/>
</dbReference>
<evidence type="ECO:0000256" key="2">
    <source>
        <dbReference type="ARBA" id="ARBA00022741"/>
    </source>
</evidence>
<comment type="caution">
    <text evidence="6">The sequence shown here is derived from an EMBL/GenBank/DDBJ whole genome shotgun (WGS) entry which is preliminary data.</text>
</comment>